<protein>
    <submittedName>
        <fullName evidence="1">Uncharacterized protein</fullName>
    </submittedName>
</protein>
<proteinExistence type="predicted"/>
<organism evidence="1 2">
    <name type="scientific">Ruminiclostridium sufflavum DSM 19573</name>
    <dbReference type="NCBI Taxonomy" id="1121337"/>
    <lineage>
        <taxon>Bacteria</taxon>
        <taxon>Bacillati</taxon>
        <taxon>Bacillota</taxon>
        <taxon>Clostridia</taxon>
        <taxon>Eubacteriales</taxon>
        <taxon>Oscillospiraceae</taxon>
        <taxon>Ruminiclostridium</taxon>
    </lineage>
</organism>
<evidence type="ECO:0000313" key="1">
    <source>
        <dbReference type="EMBL" id="PYG86625.1"/>
    </source>
</evidence>
<sequence length="45" mass="5064">MKTGKFELIKENEKMYINGGTGVRENNASISSVFKGICSFFARLF</sequence>
<dbReference type="EMBL" id="QKMR01000018">
    <property type="protein sequence ID" value="PYG86625.1"/>
    <property type="molecule type" value="Genomic_DNA"/>
</dbReference>
<accession>A0A318XHG4</accession>
<gene>
    <name evidence="1" type="ORF">LY28_02844</name>
</gene>
<comment type="caution">
    <text evidence="1">The sequence shown here is derived from an EMBL/GenBank/DDBJ whole genome shotgun (WGS) entry which is preliminary data.</text>
</comment>
<dbReference type="RefSeq" id="WP_165835575.1">
    <property type="nucleotide sequence ID" value="NZ_QKMR01000018.1"/>
</dbReference>
<keyword evidence="2" id="KW-1185">Reference proteome</keyword>
<dbReference type="AlphaFoldDB" id="A0A318XHG4"/>
<name>A0A318XHG4_9FIRM</name>
<reference evidence="1 2" key="1">
    <citation type="submission" date="2018-06" db="EMBL/GenBank/DDBJ databases">
        <title>Genomic Encyclopedia of Type Strains, Phase I: the one thousand microbial genomes (KMG-I) project.</title>
        <authorList>
            <person name="Kyrpides N."/>
        </authorList>
    </citation>
    <scope>NUCLEOTIDE SEQUENCE [LARGE SCALE GENOMIC DNA]</scope>
    <source>
        <strain evidence="1 2">DSM 19573</strain>
    </source>
</reference>
<evidence type="ECO:0000313" key="2">
    <source>
        <dbReference type="Proteomes" id="UP000248132"/>
    </source>
</evidence>
<dbReference type="Proteomes" id="UP000248132">
    <property type="component" value="Unassembled WGS sequence"/>
</dbReference>